<dbReference type="EMBL" id="GU725392">
    <property type="protein sequence ID" value="ADI47059.1"/>
    <property type="molecule type" value="Genomic_DNA"/>
</dbReference>
<gene>
    <name evidence="2" type="ORF">ECAGIv1_0054</name>
</gene>
<feature type="region of interest" description="Disordered" evidence="1">
    <location>
        <begin position="1"/>
        <end position="23"/>
    </location>
</feature>
<evidence type="ECO:0000313" key="2">
    <source>
        <dbReference type="EMBL" id="ADI47059.1"/>
    </source>
</evidence>
<proteinExistence type="predicted"/>
<dbReference type="AlphaFoldDB" id="D9CGY8"/>
<name>D9CGY8_ECOLX</name>
<feature type="compositionally biased region" description="Basic and acidic residues" evidence="1">
    <location>
        <begin position="14"/>
        <end position="23"/>
    </location>
</feature>
<accession>D9CGY8</accession>
<organism evidence="2">
    <name type="scientific">Escherichia coli</name>
    <dbReference type="NCBI Taxonomy" id="562"/>
    <lineage>
        <taxon>Bacteria</taxon>
        <taxon>Pseudomonadati</taxon>
        <taxon>Pseudomonadota</taxon>
        <taxon>Gammaproteobacteria</taxon>
        <taxon>Enterobacterales</taxon>
        <taxon>Enterobacteriaceae</taxon>
        <taxon>Escherichia</taxon>
    </lineage>
</organism>
<protein>
    <submittedName>
        <fullName evidence="2">Uncharacterized protein</fullName>
    </submittedName>
</protein>
<sequence>MILESPLAAVRRPNGSERADEEAERHSSFIMHLRCVVTWVKDEYHHSISVSEKQFRLLPVIAGWR</sequence>
<evidence type="ECO:0000256" key="1">
    <source>
        <dbReference type="SAM" id="MobiDB-lite"/>
    </source>
</evidence>
<reference evidence="2" key="1">
    <citation type="journal article" date="2010" name="J. Bacteriol.">
        <title>ICEEc2, a new integrative and conjugative element belonging to the pKLC102/PAGI-2 family, identified in Escherichia coli strain BEN374.</title>
        <authorList>
            <person name="Roche D."/>
            <person name="Flechard M."/>
            <person name="Lallier N."/>
            <person name="Reperant M."/>
            <person name="Bree A."/>
            <person name="Pascal G."/>
            <person name="Schouler C."/>
            <person name="Germon P."/>
        </authorList>
    </citation>
    <scope>NUCLEOTIDE SEQUENCE</scope>
    <source>
        <strain evidence="2">BEN374</strain>
    </source>
</reference>